<proteinExistence type="predicted"/>
<dbReference type="RefSeq" id="WP_135694766.1">
    <property type="nucleotide sequence ID" value="NZ_RQHK01000011.1"/>
</dbReference>
<keyword evidence="2" id="KW-1185">Reference proteome</keyword>
<name>A0ABY2P007_9LEPT</name>
<reference evidence="2" key="1">
    <citation type="journal article" date="2019" name="PLoS Negl. Trop. Dis.">
        <title>Revisiting the worldwide diversity of Leptospira species in the environment.</title>
        <authorList>
            <person name="Vincent A.T."/>
            <person name="Schiettekatte O."/>
            <person name="Bourhy P."/>
            <person name="Veyrier F.J."/>
            <person name="Picardeau M."/>
        </authorList>
    </citation>
    <scope>NUCLEOTIDE SEQUENCE [LARGE SCALE GENOMIC DNA]</scope>
    <source>
        <strain evidence="2">201601298</strain>
    </source>
</reference>
<gene>
    <name evidence="1" type="ORF">EHR01_10615</name>
</gene>
<evidence type="ECO:0000313" key="1">
    <source>
        <dbReference type="EMBL" id="TGM74404.1"/>
    </source>
</evidence>
<dbReference type="EMBL" id="RQHK01000011">
    <property type="protein sequence ID" value="TGM74404.1"/>
    <property type="molecule type" value="Genomic_DNA"/>
</dbReference>
<protein>
    <submittedName>
        <fullName evidence="1">Uncharacterized protein</fullName>
    </submittedName>
</protein>
<comment type="caution">
    <text evidence="1">The sequence shown here is derived from an EMBL/GenBank/DDBJ whole genome shotgun (WGS) entry which is preliminary data.</text>
</comment>
<dbReference type="Proteomes" id="UP000297940">
    <property type="component" value="Unassembled WGS sequence"/>
</dbReference>
<organism evidence="1 2">
    <name type="scientific">Leptospira mtsangambouensis</name>
    <dbReference type="NCBI Taxonomy" id="2484912"/>
    <lineage>
        <taxon>Bacteria</taxon>
        <taxon>Pseudomonadati</taxon>
        <taxon>Spirochaetota</taxon>
        <taxon>Spirochaetia</taxon>
        <taxon>Leptospirales</taxon>
        <taxon>Leptospiraceae</taxon>
        <taxon>Leptospira</taxon>
    </lineage>
</organism>
<sequence>MSKTNLNYYATDKEIFDILMSSKLKLSETTLLNIAKDRGILYSNHNDRDSLSNIISLLPHDFNDLNSILDKSESGNRSEKSTSVIFNPISLSDIKEVSNNYRDDESTEEKIIITQQDNEISVKIEYTEIDYTKTRLIQRRTKEAEIKFIKKDDKIIARLPANDRARKILADLQNKIEEKLKTQITKEIISLENINDPVLRTKFFTQLISSIDDFKLETVTSLKIESNQFDETPELEDDQDIEEAKSQMLSAVKNVLLKGNNLLSTPEYQQLRSKGFYISSIIWRSKQSSDPYAIYEFEAGFDDPFKCKNFKYNIRGIFTLNKHEYVKRIKSVSQAEQQLLLSIIEESASRNFQTICKEHENPEGT</sequence>
<accession>A0ABY2P007</accession>
<evidence type="ECO:0000313" key="2">
    <source>
        <dbReference type="Proteomes" id="UP000297940"/>
    </source>
</evidence>